<dbReference type="InterPro" id="IPR014721">
    <property type="entry name" value="Ribsml_uS5_D2-typ_fold_subgr"/>
</dbReference>
<name>A0A1I0QDF2_9FIRM</name>
<comment type="function">
    <text evidence="11">Plays a role in repairing double-strand DNA breaks, probably involving stabilizing or processing branched DNA or blocked replication forks.</text>
</comment>
<dbReference type="GO" id="GO:0005829">
    <property type="term" value="C:cytosol"/>
    <property type="evidence" value="ECO:0007669"/>
    <property type="project" value="TreeGrafter"/>
</dbReference>
<dbReference type="EMBL" id="FOJI01000007">
    <property type="protein sequence ID" value="SEW25071.1"/>
    <property type="molecule type" value="Genomic_DNA"/>
</dbReference>
<keyword evidence="7 11" id="KW-0067">ATP-binding</keyword>
<dbReference type="PANTHER" id="PTHR32472">
    <property type="entry name" value="DNA REPAIR PROTEIN RADA"/>
    <property type="match status" value="1"/>
</dbReference>
<evidence type="ECO:0000256" key="3">
    <source>
        <dbReference type="ARBA" id="ARBA00022763"/>
    </source>
</evidence>
<dbReference type="InterPro" id="IPR004504">
    <property type="entry name" value="DNA_repair_RadA"/>
</dbReference>
<comment type="function">
    <text evidence="13">DNA-dependent ATPase involved in processing of recombination intermediates, plays a role in repairing DNA breaks. Stimulates the branch migration of RecA-mediated strand transfer reactions, allowing the 3' invading strand to extend heteroduplex DNA faster. Binds ssDNA in the presence of ADP but not other nucleotides, has ATPase activity that is stimulated by ssDNA and various branched DNA structures, but inhibited by SSB. Does not have RecA's homology-searching function.</text>
</comment>
<sequence>MAKAKTTAFFCKECGFESSKWYGQCPACKEWNTFVEEPIVKKTATKGVANIMSSQPSVLSQISTNDTDRTSTGIEELDRVLGGGIVEGSLVLVGGDPGIGKSTLLLQMCQKLSVMGKKVLYISGEESLKQIKLRAERIGEFNDNLLLLCETNLDMIEKALRDIKPEIVIIDSIQTMYREEIGSSPGSVTQVRESTAILMQLAKGLAISIFIVGHVTKEGIVAGPRVLEHMVDTVLYFEGDRNAAYRILRGVKNRFGSTNEIGVFEMRGSGLEEVKNPSEYMLSGRPLGASGSVVVCLLEGTRPLLVEIQALVCDSNFGMPRRTAAGTDYNRVNLLMAVLEKRVGMHLSGCDAYVNVAGGLKVNEPALDLGIVLAIVSSYKNREIDFQTIIFGEVGLAGEVRAVSQAQQRVTEAIKLGFKTCILPEVCLNNVLKTDKIKLIGVRNLSEAMNAIL</sequence>
<keyword evidence="6 13" id="KW-0862">Zinc</keyword>
<dbReference type="Proteomes" id="UP000199701">
    <property type="component" value="Unassembled WGS sequence"/>
</dbReference>
<evidence type="ECO:0000256" key="5">
    <source>
        <dbReference type="ARBA" id="ARBA00022801"/>
    </source>
</evidence>
<evidence type="ECO:0000256" key="11">
    <source>
        <dbReference type="HAMAP-Rule" id="MF_01498"/>
    </source>
</evidence>
<dbReference type="NCBIfam" id="TIGR00416">
    <property type="entry name" value="sms"/>
    <property type="match status" value="1"/>
</dbReference>
<dbReference type="InterPro" id="IPR003593">
    <property type="entry name" value="AAA+_ATPase"/>
</dbReference>
<dbReference type="Pfam" id="PF13481">
    <property type="entry name" value="AAA_25"/>
    <property type="match status" value="1"/>
</dbReference>
<evidence type="ECO:0000256" key="6">
    <source>
        <dbReference type="ARBA" id="ARBA00022833"/>
    </source>
</evidence>
<dbReference type="PRINTS" id="PR01874">
    <property type="entry name" value="DNAREPAIRADA"/>
</dbReference>
<evidence type="ECO:0000313" key="16">
    <source>
        <dbReference type="Proteomes" id="UP000199701"/>
    </source>
</evidence>
<dbReference type="Pfam" id="PF18073">
    <property type="entry name" value="Zn_ribbon_LapB"/>
    <property type="match status" value="1"/>
</dbReference>
<comment type="domain">
    <text evidence="11">The middle region has homology to RecA with ATPase motifs including the RadA KNRFG motif, while the C-terminus is homologous to Lon protease.</text>
</comment>
<dbReference type="GO" id="GO:0016787">
    <property type="term" value="F:hydrolase activity"/>
    <property type="evidence" value="ECO:0007669"/>
    <property type="project" value="UniProtKB-KW"/>
</dbReference>
<gene>
    <name evidence="11" type="primary">radA</name>
    <name evidence="15" type="ORF">SAMN05421659_107214</name>
</gene>
<dbReference type="InterPro" id="IPR041166">
    <property type="entry name" value="Rubredoxin_2"/>
</dbReference>
<dbReference type="InterPro" id="IPR020568">
    <property type="entry name" value="Ribosomal_Su5_D2-typ_SF"/>
</dbReference>
<evidence type="ECO:0000256" key="2">
    <source>
        <dbReference type="ARBA" id="ARBA00022741"/>
    </source>
</evidence>
<dbReference type="SMART" id="SM00382">
    <property type="entry name" value="AAA"/>
    <property type="match status" value="1"/>
</dbReference>
<dbReference type="GO" id="GO:0003684">
    <property type="term" value="F:damaged DNA binding"/>
    <property type="evidence" value="ECO:0007669"/>
    <property type="project" value="InterPro"/>
</dbReference>
<evidence type="ECO:0000256" key="12">
    <source>
        <dbReference type="NCBIfam" id="TIGR00416"/>
    </source>
</evidence>
<dbReference type="SUPFAM" id="SSF54211">
    <property type="entry name" value="Ribosomal protein S5 domain 2-like"/>
    <property type="match status" value="1"/>
</dbReference>
<evidence type="ECO:0000256" key="1">
    <source>
        <dbReference type="ARBA" id="ARBA00022723"/>
    </source>
</evidence>
<evidence type="ECO:0000313" key="15">
    <source>
        <dbReference type="EMBL" id="SEW25071.1"/>
    </source>
</evidence>
<organism evidence="15 16">
    <name type="scientific">[Clostridium] fimetarium</name>
    <dbReference type="NCBI Taxonomy" id="99656"/>
    <lineage>
        <taxon>Bacteria</taxon>
        <taxon>Bacillati</taxon>
        <taxon>Bacillota</taxon>
        <taxon>Clostridia</taxon>
        <taxon>Lachnospirales</taxon>
        <taxon>Lachnospiraceae</taxon>
    </lineage>
</organism>
<evidence type="ECO:0000256" key="10">
    <source>
        <dbReference type="ARBA" id="ARBA00023204"/>
    </source>
</evidence>
<keyword evidence="3 11" id="KW-0227">DNA damage</keyword>
<dbReference type="Pfam" id="PF13541">
    <property type="entry name" value="ChlI"/>
    <property type="match status" value="1"/>
</dbReference>
<dbReference type="InterPro" id="IPR027417">
    <property type="entry name" value="P-loop_NTPase"/>
</dbReference>
<feature type="region of interest" description="Lon-protease-like" evidence="11">
    <location>
        <begin position="351"/>
        <end position="453"/>
    </location>
</feature>
<feature type="short sequence motif" description="RadA KNRFG motif" evidence="11">
    <location>
        <begin position="252"/>
        <end position="256"/>
    </location>
</feature>
<keyword evidence="9 11" id="KW-0238">DNA-binding</keyword>
<evidence type="ECO:0000256" key="4">
    <source>
        <dbReference type="ARBA" id="ARBA00022771"/>
    </source>
</evidence>
<evidence type="ECO:0000256" key="13">
    <source>
        <dbReference type="RuleBase" id="RU003555"/>
    </source>
</evidence>
<dbReference type="RefSeq" id="WP_092453875.1">
    <property type="nucleotide sequence ID" value="NZ_FOJI01000007.1"/>
</dbReference>
<dbReference type="FunFam" id="3.40.50.300:FF:000050">
    <property type="entry name" value="DNA repair protein RadA"/>
    <property type="match status" value="1"/>
</dbReference>
<reference evidence="15 16" key="1">
    <citation type="submission" date="2016-10" db="EMBL/GenBank/DDBJ databases">
        <authorList>
            <person name="de Groot N.N."/>
        </authorList>
    </citation>
    <scope>NUCLEOTIDE SEQUENCE [LARGE SCALE GENOMIC DNA]</scope>
    <source>
        <strain evidence="15 16">DSM 9179</strain>
    </source>
</reference>
<dbReference type="InterPro" id="IPR020588">
    <property type="entry name" value="RecA_ATP-bd"/>
</dbReference>
<accession>A0A1I0QDF2</accession>
<dbReference type="CDD" id="cd01121">
    <property type="entry name" value="RadA_SMS_N"/>
    <property type="match status" value="1"/>
</dbReference>
<evidence type="ECO:0000256" key="9">
    <source>
        <dbReference type="ARBA" id="ARBA00023125"/>
    </source>
</evidence>
<keyword evidence="10 11" id="KW-0234">DNA repair</keyword>
<dbReference type="Gene3D" id="3.30.230.10">
    <property type="match status" value="1"/>
</dbReference>
<keyword evidence="1 11" id="KW-0479">Metal-binding</keyword>
<keyword evidence="5" id="KW-0378">Hydrolase</keyword>
<evidence type="ECO:0000256" key="8">
    <source>
        <dbReference type="ARBA" id="ARBA00023016"/>
    </source>
</evidence>
<dbReference type="STRING" id="99656.SAMN05421659_107214"/>
<dbReference type="GO" id="GO:0005524">
    <property type="term" value="F:ATP binding"/>
    <property type="evidence" value="ECO:0007669"/>
    <property type="project" value="UniProtKB-UniRule"/>
</dbReference>
<feature type="binding site" evidence="11">
    <location>
        <begin position="95"/>
        <end position="102"/>
    </location>
    <ligand>
        <name>ATP</name>
        <dbReference type="ChEBI" id="CHEBI:30616"/>
    </ligand>
</feature>
<dbReference type="GO" id="GO:0140664">
    <property type="term" value="F:ATP-dependent DNA damage sensor activity"/>
    <property type="evidence" value="ECO:0007669"/>
    <property type="project" value="InterPro"/>
</dbReference>
<evidence type="ECO:0000256" key="7">
    <source>
        <dbReference type="ARBA" id="ARBA00022840"/>
    </source>
</evidence>
<dbReference type="HAMAP" id="MF_01498">
    <property type="entry name" value="RadA_bact"/>
    <property type="match status" value="1"/>
</dbReference>
<keyword evidence="2 11" id="KW-0547">Nucleotide-binding</keyword>
<comment type="similarity">
    <text evidence="11 13">Belongs to the RecA family. RadA subfamily.</text>
</comment>
<dbReference type="OrthoDB" id="9803906at2"/>
<protein>
    <recommendedName>
        <fullName evidence="11 12">DNA repair protein RadA</fullName>
    </recommendedName>
</protein>
<evidence type="ECO:0000259" key="14">
    <source>
        <dbReference type="PROSITE" id="PS50162"/>
    </source>
</evidence>
<dbReference type="Gene3D" id="3.40.50.300">
    <property type="entry name" value="P-loop containing nucleotide triphosphate hydrolases"/>
    <property type="match status" value="1"/>
</dbReference>
<dbReference type="PANTHER" id="PTHR32472:SF10">
    <property type="entry name" value="DNA REPAIR PROTEIN RADA-LIKE PROTEIN"/>
    <property type="match status" value="1"/>
</dbReference>
<keyword evidence="8 11" id="KW-0346">Stress response</keyword>
<dbReference type="PROSITE" id="PS50162">
    <property type="entry name" value="RECA_2"/>
    <property type="match status" value="1"/>
</dbReference>
<dbReference type="GO" id="GO:0008270">
    <property type="term" value="F:zinc ion binding"/>
    <property type="evidence" value="ECO:0007669"/>
    <property type="project" value="UniProtKB-KW"/>
</dbReference>
<dbReference type="SUPFAM" id="SSF52540">
    <property type="entry name" value="P-loop containing nucleoside triphosphate hydrolases"/>
    <property type="match status" value="1"/>
</dbReference>
<keyword evidence="16" id="KW-1185">Reference proteome</keyword>
<proteinExistence type="inferred from homology"/>
<dbReference type="AlphaFoldDB" id="A0A1I0QDF2"/>
<feature type="domain" description="RecA family profile 1" evidence="14">
    <location>
        <begin position="66"/>
        <end position="215"/>
    </location>
</feature>
<dbReference type="GO" id="GO:0000725">
    <property type="term" value="P:recombinational repair"/>
    <property type="evidence" value="ECO:0007669"/>
    <property type="project" value="UniProtKB-UniRule"/>
</dbReference>
<keyword evidence="4 13" id="KW-0863">Zinc-finger</keyword>